<dbReference type="InterPro" id="IPR008775">
    <property type="entry name" value="Phytyl_CoA_dOase-like"/>
</dbReference>
<name>A0A382Z3Z6_9ZZZZ</name>
<protein>
    <recommendedName>
        <fullName evidence="2">Phytanoyl-CoA dioxygenase</fullName>
    </recommendedName>
</protein>
<dbReference type="GO" id="GO:0046872">
    <property type="term" value="F:metal ion binding"/>
    <property type="evidence" value="ECO:0007669"/>
    <property type="project" value="UniProtKB-ARBA"/>
</dbReference>
<feature type="non-terminal residue" evidence="1">
    <location>
        <position position="1"/>
    </location>
</feature>
<organism evidence="1">
    <name type="scientific">marine metagenome</name>
    <dbReference type="NCBI Taxonomy" id="408172"/>
    <lineage>
        <taxon>unclassified sequences</taxon>
        <taxon>metagenomes</taxon>
        <taxon>ecological metagenomes</taxon>
    </lineage>
</organism>
<dbReference type="PANTHER" id="PTHR20883">
    <property type="entry name" value="PHYTANOYL-COA DIOXYGENASE DOMAIN CONTAINING 1"/>
    <property type="match status" value="1"/>
</dbReference>
<dbReference type="Gene3D" id="2.60.120.620">
    <property type="entry name" value="q2cbj1_9rhob like domain"/>
    <property type="match status" value="1"/>
</dbReference>
<dbReference type="AlphaFoldDB" id="A0A382Z3Z6"/>
<dbReference type="Pfam" id="PF05721">
    <property type="entry name" value="PhyH"/>
    <property type="match status" value="1"/>
</dbReference>
<evidence type="ECO:0008006" key="2">
    <source>
        <dbReference type="Google" id="ProtNLM"/>
    </source>
</evidence>
<dbReference type="PANTHER" id="PTHR20883:SF48">
    <property type="entry name" value="ECTOINE DIOXYGENASE"/>
    <property type="match status" value="1"/>
</dbReference>
<proteinExistence type="predicted"/>
<reference evidence="1" key="1">
    <citation type="submission" date="2018-05" db="EMBL/GenBank/DDBJ databases">
        <authorList>
            <person name="Lanie J.A."/>
            <person name="Ng W.-L."/>
            <person name="Kazmierczak K.M."/>
            <person name="Andrzejewski T.M."/>
            <person name="Davidsen T.M."/>
            <person name="Wayne K.J."/>
            <person name="Tettelin H."/>
            <person name="Glass J.I."/>
            <person name="Rusch D."/>
            <person name="Podicherti R."/>
            <person name="Tsui H.-C.T."/>
            <person name="Winkler M.E."/>
        </authorList>
    </citation>
    <scope>NUCLEOTIDE SEQUENCE</scope>
</reference>
<dbReference type="GO" id="GO:0016491">
    <property type="term" value="F:oxidoreductase activity"/>
    <property type="evidence" value="ECO:0007669"/>
    <property type="project" value="UniProtKB-ARBA"/>
</dbReference>
<evidence type="ECO:0000313" key="1">
    <source>
        <dbReference type="EMBL" id="SVD90181.1"/>
    </source>
</evidence>
<dbReference type="SUPFAM" id="SSF51197">
    <property type="entry name" value="Clavaminate synthase-like"/>
    <property type="match status" value="1"/>
</dbReference>
<dbReference type="EMBL" id="UINC01180804">
    <property type="protein sequence ID" value="SVD90181.1"/>
    <property type="molecule type" value="Genomic_DNA"/>
</dbReference>
<accession>A0A382Z3Z6</accession>
<gene>
    <name evidence="1" type="ORF">METZ01_LOCUS443035</name>
</gene>
<sequence>AFTAPHEMRCDMPNDTEFGRCSIHQDGVYARGSLNSVTAWIPLQDVVPENGCLRIVPKTHTYGLFPNRGGVITDFPEEDFIHLPMKTGDVLLFSHFTVHRSGKNIDENCVRMSIQIRYTDLMDKEFIHRGYPFPHEHLFKGYIRKDDYPEYYCDYERYYIDRNSASSSLEGS</sequence>